<sequence length="247" mass="27677">MSQIETNQLPQMNQIWQQTLNWQPNANQEQLFQQVYQEILVGNEIQNLTRITSPEDFWEKHLWDSLSGIVGLEEPDLQNNLEIIDIGTGAGFPGIPLAIAFPHWKLTLLDSTRKKITFVNDTIAKLKLNNATGIIARAEALGRIPGDRQSYDIAMVRAVSKASVCAEYALPLVKVGGLAILYRGHWSNEDTVNLRSAAGKLGAKVELIYPWETPLSQGVRHCIYLRKHSGTSKEYPRPVGIPEKQPL</sequence>
<accession>A0A964BUI9</accession>
<evidence type="ECO:0000313" key="7">
    <source>
        <dbReference type="EMBL" id="MCC0179760.1"/>
    </source>
</evidence>
<dbReference type="PIRSF" id="PIRSF003078">
    <property type="entry name" value="GidB"/>
    <property type="match status" value="1"/>
</dbReference>
<keyword evidence="1 6" id="KW-0963">Cytoplasm</keyword>
<keyword evidence="3 6" id="KW-0489">Methyltransferase</keyword>
<dbReference type="GO" id="GO:0005829">
    <property type="term" value="C:cytosol"/>
    <property type="evidence" value="ECO:0007669"/>
    <property type="project" value="TreeGrafter"/>
</dbReference>
<comment type="function">
    <text evidence="6">Specifically methylates the N7 position of a guanine in 16S rRNA.</text>
</comment>
<evidence type="ECO:0000256" key="4">
    <source>
        <dbReference type="ARBA" id="ARBA00022679"/>
    </source>
</evidence>
<feature type="binding site" evidence="6">
    <location>
        <position position="92"/>
    </location>
    <ligand>
        <name>S-adenosyl-L-methionine</name>
        <dbReference type="ChEBI" id="CHEBI:59789"/>
    </ligand>
</feature>
<comment type="similarity">
    <text evidence="6">Belongs to the methyltransferase superfamily. RNA methyltransferase RsmG family.</text>
</comment>
<dbReference type="GO" id="GO:0070043">
    <property type="term" value="F:rRNA (guanine-N7-)-methyltransferase activity"/>
    <property type="evidence" value="ECO:0007669"/>
    <property type="project" value="UniProtKB-UniRule"/>
</dbReference>
<dbReference type="CDD" id="cd02440">
    <property type="entry name" value="AdoMet_MTases"/>
    <property type="match status" value="1"/>
</dbReference>
<comment type="caution">
    <text evidence="7">The sequence shown here is derived from an EMBL/GenBank/DDBJ whole genome shotgun (WGS) entry which is preliminary data.</text>
</comment>
<evidence type="ECO:0000256" key="2">
    <source>
        <dbReference type="ARBA" id="ARBA00022552"/>
    </source>
</evidence>
<feature type="binding site" evidence="6">
    <location>
        <position position="157"/>
    </location>
    <ligand>
        <name>S-adenosyl-L-methionine</name>
        <dbReference type="ChEBI" id="CHEBI:59789"/>
    </ligand>
</feature>
<dbReference type="PANTHER" id="PTHR31760:SF0">
    <property type="entry name" value="S-ADENOSYL-L-METHIONINE-DEPENDENT METHYLTRANSFERASES SUPERFAMILY PROTEIN"/>
    <property type="match status" value="1"/>
</dbReference>
<dbReference type="InterPro" id="IPR029063">
    <property type="entry name" value="SAM-dependent_MTases_sf"/>
</dbReference>
<dbReference type="EMBL" id="JADWDC010000110">
    <property type="protein sequence ID" value="MCC0179760.1"/>
    <property type="molecule type" value="Genomic_DNA"/>
</dbReference>
<feature type="binding site" evidence="6">
    <location>
        <begin position="138"/>
        <end position="139"/>
    </location>
    <ligand>
        <name>S-adenosyl-L-methionine</name>
        <dbReference type="ChEBI" id="CHEBI:59789"/>
    </ligand>
</feature>
<dbReference type="Proteomes" id="UP000729733">
    <property type="component" value="Unassembled WGS sequence"/>
</dbReference>
<dbReference type="Pfam" id="PF02527">
    <property type="entry name" value="GidB"/>
    <property type="match status" value="1"/>
</dbReference>
<gene>
    <name evidence="6 7" type="primary">rsmG</name>
    <name evidence="7" type="ORF">I4641_22725</name>
</gene>
<dbReference type="SUPFAM" id="SSF53335">
    <property type="entry name" value="S-adenosyl-L-methionine-dependent methyltransferases"/>
    <property type="match status" value="1"/>
</dbReference>
<keyword evidence="5 6" id="KW-0949">S-adenosyl-L-methionine</keyword>
<evidence type="ECO:0000256" key="1">
    <source>
        <dbReference type="ARBA" id="ARBA00022490"/>
    </source>
</evidence>
<dbReference type="HAMAP" id="MF_00074">
    <property type="entry name" value="16SrRNA_methyltr_G"/>
    <property type="match status" value="1"/>
</dbReference>
<proteinExistence type="inferred from homology"/>
<comment type="subcellular location">
    <subcellularLocation>
        <location evidence="6">Cytoplasm</location>
    </subcellularLocation>
</comment>
<organism evidence="7 8">
    <name type="scientific">Waterburya agarophytonicola KI4</name>
    <dbReference type="NCBI Taxonomy" id="2874699"/>
    <lineage>
        <taxon>Bacteria</taxon>
        <taxon>Bacillati</taxon>
        <taxon>Cyanobacteriota</taxon>
        <taxon>Cyanophyceae</taxon>
        <taxon>Pleurocapsales</taxon>
        <taxon>Hyellaceae</taxon>
        <taxon>Waterburya</taxon>
        <taxon>Waterburya agarophytonicola</taxon>
    </lineage>
</organism>
<dbReference type="PANTHER" id="PTHR31760">
    <property type="entry name" value="S-ADENOSYL-L-METHIONINE-DEPENDENT METHYLTRANSFERASES SUPERFAMILY PROTEIN"/>
    <property type="match status" value="1"/>
</dbReference>
<protein>
    <recommendedName>
        <fullName evidence="6">Ribosomal RNA small subunit methyltransferase G</fullName>
        <ecNumber evidence="6">2.1.1.-</ecNumber>
    </recommendedName>
    <alternativeName>
        <fullName evidence="6">16S rRNA 7-methylguanosine methyltransferase</fullName>
        <shortName evidence="6">16S rRNA m7G methyltransferase</shortName>
    </alternativeName>
</protein>
<dbReference type="FunFam" id="3.40.50.150:FF:000041">
    <property type="entry name" value="Ribosomal RNA small subunit methyltransferase G"/>
    <property type="match status" value="1"/>
</dbReference>
<evidence type="ECO:0000313" key="8">
    <source>
        <dbReference type="Proteomes" id="UP000729733"/>
    </source>
</evidence>
<dbReference type="EC" id="2.1.1.-" evidence="6"/>
<dbReference type="AlphaFoldDB" id="A0A964BUI9"/>
<keyword evidence="8" id="KW-1185">Reference proteome</keyword>
<keyword evidence="2 6" id="KW-0698">rRNA processing</keyword>
<evidence type="ECO:0000256" key="3">
    <source>
        <dbReference type="ARBA" id="ARBA00022603"/>
    </source>
</evidence>
<reference evidence="7" key="1">
    <citation type="journal article" date="2021" name="Antonie Van Leeuwenhoek">
        <title>Draft genome and description of Waterburya agarophytonicola gen. nov. sp. nov. (Pleurocapsales, Cyanobacteria): a seaweed symbiont.</title>
        <authorList>
            <person name="Bonthond G."/>
            <person name="Shalygin S."/>
            <person name="Bayer T."/>
            <person name="Weinberger F."/>
        </authorList>
    </citation>
    <scope>NUCLEOTIDE SEQUENCE</scope>
    <source>
        <strain evidence="7">KI4</strain>
    </source>
</reference>
<evidence type="ECO:0000256" key="5">
    <source>
        <dbReference type="ARBA" id="ARBA00022691"/>
    </source>
</evidence>
<dbReference type="InterPro" id="IPR003682">
    <property type="entry name" value="rRNA_ssu_MeTfrase_G"/>
</dbReference>
<dbReference type="RefSeq" id="WP_229642859.1">
    <property type="nucleotide sequence ID" value="NZ_JADWDC010000110.1"/>
</dbReference>
<dbReference type="NCBIfam" id="TIGR00138">
    <property type="entry name" value="rsmG_gidB"/>
    <property type="match status" value="1"/>
</dbReference>
<evidence type="ECO:0000256" key="6">
    <source>
        <dbReference type="HAMAP-Rule" id="MF_00074"/>
    </source>
</evidence>
<dbReference type="Gene3D" id="3.40.50.150">
    <property type="entry name" value="Vaccinia Virus protein VP39"/>
    <property type="match status" value="1"/>
</dbReference>
<feature type="binding site" evidence="6">
    <location>
        <begin position="110"/>
        <end position="112"/>
    </location>
    <ligand>
        <name>S-adenosyl-L-methionine</name>
        <dbReference type="ChEBI" id="CHEBI:59789"/>
    </ligand>
</feature>
<feature type="binding site" evidence="6">
    <location>
        <position position="87"/>
    </location>
    <ligand>
        <name>S-adenosyl-L-methionine</name>
        <dbReference type="ChEBI" id="CHEBI:59789"/>
    </ligand>
</feature>
<name>A0A964BUI9_9CYAN</name>
<keyword evidence="4 6" id="KW-0808">Transferase</keyword>